<dbReference type="KEGG" id="bbes:BESB_046530"/>
<feature type="compositionally biased region" description="Basic and acidic residues" evidence="2">
    <location>
        <begin position="1257"/>
        <end position="1270"/>
    </location>
</feature>
<evidence type="ECO:0000313" key="4">
    <source>
        <dbReference type="Proteomes" id="UP000224006"/>
    </source>
</evidence>
<feature type="region of interest" description="Disordered" evidence="2">
    <location>
        <begin position="1425"/>
        <end position="1583"/>
    </location>
</feature>
<evidence type="ECO:0000256" key="1">
    <source>
        <dbReference type="SAM" id="Coils"/>
    </source>
</evidence>
<feature type="compositionally biased region" description="Basic and acidic residues" evidence="2">
    <location>
        <begin position="1510"/>
        <end position="1534"/>
    </location>
</feature>
<dbReference type="VEuPathDB" id="ToxoDB:BESB_046530"/>
<feature type="coiled-coil region" evidence="1">
    <location>
        <begin position="721"/>
        <end position="755"/>
    </location>
</feature>
<feature type="compositionally biased region" description="Polar residues" evidence="2">
    <location>
        <begin position="559"/>
        <end position="568"/>
    </location>
</feature>
<name>A0A2A9MJN1_BESBE</name>
<feature type="compositionally biased region" description="Basic and acidic residues" evidence="2">
    <location>
        <begin position="1430"/>
        <end position="1443"/>
    </location>
</feature>
<comment type="caution">
    <text evidence="3">The sequence shown here is derived from an EMBL/GenBank/DDBJ whole genome shotgun (WGS) entry which is preliminary data.</text>
</comment>
<feature type="region of interest" description="Disordered" evidence="2">
    <location>
        <begin position="408"/>
        <end position="454"/>
    </location>
</feature>
<accession>A0A2A9MJN1</accession>
<feature type="compositionally biased region" description="Basic residues" evidence="2">
    <location>
        <begin position="1994"/>
        <end position="2007"/>
    </location>
</feature>
<feature type="compositionally biased region" description="Basic and acidic residues" evidence="2">
    <location>
        <begin position="547"/>
        <end position="556"/>
    </location>
</feature>
<feature type="region of interest" description="Disordered" evidence="2">
    <location>
        <begin position="2134"/>
        <end position="2201"/>
    </location>
</feature>
<feature type="compositionally biased region" description="Polar residues" evidence="2">
    <location>
        <begin position="2152"/>
        <end position="2161"/>
    </location>
</feature>
<feature type="region of interest" description="Disordered" evidence="2">
    <location>
        <begin position="254"/>
        <end position="276"/>
    </location>
</feature>
<evidence type="ECO:0000313" key="3">
    <source>
        <dbReference type="EMBL" id="PFH36461.1"/>
    </source>
</evidence>
<feature type="compositionally biased region" description="Basic and acidic residues" evidence="2">
    <location>
        <begin position="1977"/>
        <end position="1993"/>
    </location>
</feature>
<dbReference type="RefSeq" id="XP_029220470.1">
    <property type="nucleotide sequence ID" value="XM_029363104.1"/>
</dbReference>
<feature type="compositionally biased region" description="Polar residues" evidence="2">
    <location>
        <begin position="602"/>
        <end position="611"/>
    </location>
</feature>
<feature type="compositionally biased region" description="Polar residues" evidence="2">
    <location>
        <begin position="44"/>
        <end position="55"/>
    </location>
</feature>
<reference evidence="3 4" key="1">
    <citation type="submission" date="2017-09" db="EMBL/GenBank/DDBJ databases">
        <title>Genome sequencing of Besnoitia besnoiti strain Bb-Ger1.</title>
        <authorList>
            <person name="Schares G."/>
            <person name="Venepally P."/>
            <person name="Lorenzi H.A."/>
        </authorList>
    </citation>
    <scope>NUCLEOTIDE SEQUENCE [LARGE SCALE GENOMIC DNA]</scope>
    <source>
        <strain evidence="3 4">Bb-Ger1</strain>
    </source>
</reference>
<feature type="region of interest" description="Disordered" evidence="2">
    <location>
        <begin position="930"/>
        <end position="949"/>
    </location>
</feature>
<dbReference type="OrthoDB" id="333634at2759"/>
<feature type="region of interest" description="Disordered" evidence="2">
    <location>
        <begin position="535"/>
        <end position="623"/>
    </location>
</feature>
<feature type="region of interest" description="Disordered" evidence="2">
    <location>
        <begin position="1125"/>
        <end position="1169"/>
    </location>
</feature>
<organism evidence="3 4">
    <name type="scientific">Besnoitia besnoiti</name>
    <name type="common">Apicomplexan protozoan</name>
    <dbReference type="NCBI Taxonomy" id="94643"/>
    <lineage>
        <taxon>Eukaryota</taxon>
        <taxon>Sar</taxon>
        <taxon>Alveolata</taxon>
        <taxon>Apicomplexa</taxon>
        <taxon>Conoidasida</taxon>
        <taxon>Coccidia</taxon>
        <taxon>Eucoccidiorida</taxon>
        <taxon>Eimeriorina</taxon>
        <taxon>Sarcocystidae</taxon>
        <taxon>Besnoitia</taxon>
    </lineage>
</organism>
<feature type="region of interest" description="Disordered" evidence="2">
    <location>
        <begin position="334"/>
        <end position="386"/>
    </location>
</feature>
<keyword evidence="1" id="KW-0175">Coiled coil</keyword>
<feature type="region of interest" description="Disordered" evidence="2">
    <location>
        <begin position="1930"/>
        <end position="2007"/>
    </location>
</feature>
<dbReference type="EMBL" id="NWUJ01000003">
    <property type="protein sequence ID" value="PFH36461.1"/>
    <property type="molecule type" value="Genomic_DNA"/>
</dbReference>
<feature type="region of interest" description="Disordered" evidence="2">
    <location>
        <begin position="188"/>
        <end position="208"/>
    </location>
</feature>
<feature type="region of interest" description="Disordered" evidence="2">
    <location>
        <begin position="1"/>
        <end position="75"/>
    </location>
</feature>
<gene>
    <name evidence="3" type="ORF">BESB_046530</name>
</gene>
<feature type="compositionally biased region" description="Polar residues" evidence="2">
    <location>
        <begin position="1067"/>
        <end position="1084"/>
    </location>
</feature>
<feature type="compositionally biased region" description="Basic and acidic residues" evidence="2">
    <location>
        <begin position="1942"/>
        <end position="1958"/>
    </location>
</feature>
<feature type="region of interest" description="Disordered" evidence="2">
    <location>
        <begin position="1067"/>
        <end position="1093"/>
    </location>
</feature>
<feature type="compositionally biased region" description="Polar residues" evidence="2">
    <location>
        <begin position="2170"/>
        <end position="2187"/>
    </location>
</feature>
<feature type="compositionally biased region" description="Polar residues" evidence="2">
    <location>
        <begin position="1"/>
        <end position="25"/>
    </location>
</feature>
<dbReference type="GeneID" id="40309583"/>
<feature type="region of interest" description="Disordered" evidence="2">
    <location>
        <begin position="2641"/>
        <end position="2668"/>
    </location>
</feature>
<feature type="region of interest" description="Disordered" evidence="2">
    <location>
        <begin position="2279"/>
        <end position="2314"/>
    </location>
</feature>
<feature type="compositionally biased region" description="Basic and acidic residues" evidence="2">
    <location>
        <begin position="2648"/>
        <end position="2668"/>
    </location>
</feature>
<dbReference type="Proteomes" id="UP000224006">
    <property type="component" value="Chromosome III"/>
</dbReference>
<sequence length="2668" mass="288038">MNHLQPRTTGTASTELLWQPSSSRSAIERTQSKPHAIVPPLNISGLQSSPGTSGVSCRPHTAATPKRGTSRDSPVYRRVVARIAASAQAEQAEDHFSACSPVGPISAGCGIKQAPEASRRLSQCPRTFVSACSAKLQPEAVSRCPIRALPSDPTFTSGTGIDGVPLCSSSGHKEDSYAVALASSPQQAGGPSLHAGGQCADSPVTKLPPRSRRARRLNAFSTPMGSSPTTPLVSVQSTPCSALVGKRLESSRRAAVPVSARSQTPSVPSWHAPDSTSPSCFLPRASARSSEFSDVTPCKGHNPRALYVRKIRRSSTHICDSAALPYARDTRTSILRHRRGGDERSLSSACLSPGEAKPRFPGPFGHGGNASRRDSPAGKSGKLVDPATYTRLPPAVWVYKYQPPIESPHDSSSPCAAAKPREQTSQDCGAVSERGEGSYDAAEDPVGSASARGARGEAGHIGKQIAFPLENPHGHQQAEFLCSSIPLLLQTYEVPTLFRLKNGIADDSKPFAWPPALLGPDGAGVAASAKSLGPACASGLQSTTTDDTTRRDEQHASGRCQSDQSVPLQRNREAHSKLSSPRHAPVFARRKTDGVFGREGSSCETGRNPGTQAGGEASGETTSRLGYSSVEHPPFCGLLATGLQAVHQCQLYQDWWRGLMQTMDVALSELCRQLKLFAPFHARCVEKLRQLLVAYAESHDATLVKNLADIQVSLLKLYENVTVLRQKKRDLARRMETLEERSQQADQLKRMLEIHTLLFGLQELEVLAVRQSEEESTAADAQWQHLLEHLEAIRLNREGTARQQTWVTRATGEWKGRELADQSQEPIRAVFPVSASLLPHQTFFRGALALGHVKLLRVDIPPGRWSMGLAVTCTAPLDVSLLMLSARRRLLAEQREGDGGQGQQSGQGAHVQEGSDFLICFERAAGSGLRRDEAPQSNAAPGESPGSPALPFLTLDPSLALVSASAPERNSFAAFRVHPEEPQILHVRTPPNGTTHGAWLLVRLQPANGFTRARSDRALASCSSALNAPRLSALEGEECFPKAASAASRQDHAGLCVPLCGTRGSSLPTQCASGASTHDSTQTPGGERAVPRLLLDGPKADSPTGFDESLKFSIGLHSVFLHPSAARKEPSGQGEVRQQRVSSGGKRHDGSTNTLVVDSSGGEVDAAERDAERRVDVANLHASAYAGWASPQGLSGVVPRFAVRRNACVQTTKSSLLRGRLRALHEGSRPPPIPQFCVCGYADAPSADLSPSSGAMERSRDHASLPRKDFAPASSSSPNSSLPSSSLPSFSSPPRASASELDRSSSAEPAPPCRGRSIDAPPFYAPSFPLLKLLLDETPVHLGDFSALLHPPSCEHGGQGAAATPYGVLSGSRFVRWPPQLLVETAWILLLQRARERRWARERREAREHRRKVLWASSAHATGCTTRQDLQADRRAYARDPSQRRRRAARLNPKPSPREIDARVACGARDNAARESPVPGSPMRVAKWRPSPGSGSGGTPRAGNRGSPSRGEDSGSERGGRTRAEEGDVGREEAASSPRICHSCSVGEGLDGVSRQTGAENGRVRSLSKGEDTAGSNVGSGGPPVSPAFCRALSADLESSLAKESQEESLASFTFTFFLRRFGVAFLAQRAMHSFLLSLLYYAPLLTAVSPLQQRDAACGRNTYPCHASVFEFERLSHSTSKARAQPPGPPGVSGSSGFPSYLYDFPFVSSFEQRQQVRIGSRIRGMLPLFSARLFGRLTGLLASSSDTAPFRRSLEEFLCLTLEALIDQIGADQATARARVKAAEERETARRALLLSATASLFPSRINGSRTERLAASHPQAGETGEIKPRRLQAPEPSVDKEEGLCLAVSHAAAAKIVNRVFHIEGTAEYRLAALEAIDTHRQAAVSALRVSRQPRLRARWARGLMVITGRERIANVPEWIERETGALLRGTPMGSEDESSSKDARQTATQREIRAGGRPGACDGSAIEGSDGDGDTHVRGSNEKEVDPHKTTRRKQRGVTQRRKRREEGWDLLVPADLLIQTLIQQWEVMYVHLQQAMEMVLYSESLSLKRPLHPLLSFNEFSDFLLRLDSRNADTAEQRLALYRHALFAAASRLHPLGSSLDSSSLAALLLHQSQILAFPLPFPASPFVSLGPAPGPETASEDASGDETGSSRSQMSRGRPVSAGNEGTVSESRPNPSLSQSREAPYASWALSDSPPPSVSSPSYECRLAAFVVDGLVLFLCTEARDLLQAVERDFRRGRGLSISQRKGEERKTQESPEATLAALAAEHKRKISSKQSPCVLGSQADTEGDEEESASEKKKEGKNWGLTDGQGETEIYAEAASAQRRKSLFSAAVVSPNRITGAEGRGLHGVFHLIKSWCASAEGYRPLYAQDARLLQQRWKLEAADLTAGPSASAILKDFAARAPIKNFNYLNRREVLAAAKDLDVSATEQNASAAILLAKTYLLLRDLFGVFGEAPLPEAFCYTVAHESALGAGCATAALASPCWRQQGATPAWTAATALFTPRRGRLSLRTRDQREEEFLVDPLDDETLQSVVRSVWAAVERASALAVEHMERTRAKMHDAAFARLRNRAATKEALGELARLYREQVDRLLILSVGSDAFSEALEQPDVRKRLLLVHQRAHELEGEQFELQAGLHAAAEAAQKKREDEERRTEDDANQHRE</sequence>
<feature type="compositionally biased region" description="Low complexity" evidence="2">
    <location>
        <begin position="1271"/>
        <end position="1299"/>
    </location>
</feature>
<evidence type="ECO:0000256" key="2">
    <source>
        <dbReference type="SAM" id="MobiDB-lite"/>
    </source>
</evidence>
<feature type="region of interest" description="Disordered" evidence="2">
    <location>
        <begin position="1248"/>
        <end position="1318"/>
    </location>
</feature>
<protein>
    <submittedName>
        <fullName evidence="3">Uncharacterized protein</fullName>
    </submittedName>
</protein>
<proteinExistence type="predicted"/>
<keyword evidence="4" id="KW-1185">Reference proteome</keyword>